<name>A0A2K2FFG9_9CLOT</name>
<evidence type="ECO:0000313" key="3">
    <source>
        <dbReference type="Proteomes" id="UP000236151"/>
    </source>
</evidence>
<dbReference type="EMBL" id="NIOJ01000036">
    <property type="protein sequence ID" value="PNT97531.1"/>
    <property type="molecule type" value="Genomic_DNA"/>
</dbReference>
<dbReference type="KEGG" id="cthd:CDO33_09745"/>
<comment type="caution">
    <text evidence="2">The sequence shown here is derived from an EMBL/GenBank/DDBJ whole genome shotgun (WGS) entry which is preliminary data.</text>
</comment>
<dbReference type="AlphaFoldDB" id="A0A2K2FFG9"/>
<sequence>MLAVSLMLPVLLTACRTKADPGSGFDTSITDTESNSAIVGNGFQRSTENTAVDLINENGMTVQERIQVPEGFVRIEADAGSFGEYLRNLPLKPHDSKVKYYDGRTKPRDVHVAVLDMDVGNRDLQQCADAVMRLWAEYLYGKGLYDEIHFNFTNGFKADYATWRQGNRIKVEGNNAYWVKQAEPSNDYESFRRYLDMVFAYAGTLSLSQEMKKVPLAEMRIGDVFLKGEDPGHCVIVLDMAENKDTGEKIFIVAQSYMPAQDIHILKNPAEDEGNPWYSLDFGETLITPEWKFTKDQLVRFED</sequence>
<evidence type="ECO:0000313" key="2">
    <source>
        <dbReference type="EMBL" id="PNT97531.1"/>
    </source>
</evidence>
<proteinExistence type="predicted"/>
<dbReference type="InterPro" id="IPR032315">
    <property type="entry name" value="DUF4846"/>
</dbReference>
<gene>
    <name evidence="2" type="ORF">CDQ84_13150</name>
</gene>
<keyword evidence="1" id="KW-0732">Signal</keyword>
<protein>
    <recommendedName>
        <fullName evidence="4">DUF4846 domain-containing protein</fullName>
    </recommendedName>
</protein>
<dbReference type="OrthoDB" id="5511471at2"/>
<evidence type="ECO:0000256" key="1">
    <source>
        <dbReference type="SAM" id="SignalP"/>
    </source>
</evidence>
<evidence type="ECO:0008006" key="4">
    <source>
        <dbReference type="Google" id="ProtNLM"/>
    </source>
</evidence>
<accession>A0A2K2FFG9</accession>
<reference evidence="2 3" key="1">
    <citation type="submission" date="2017-06" db="EMBL/GenBank/DDBJ databases">
        <title>Investigating the central metabolism of Clostridium thermosuccinogenes.</title>
        <authorList>
            <person name="Koendjbiharie J.G."/>
            <person name="van Kranenburg R."/>
        </authorList>
    </citation>
    <scope>NUCLEOTIDE SEQUENCE [LARGE SCALE GENOMIC DNA]</scope>
    <source>
        <strain evidence="2 3">DSM 5806</strain>
    </source>
</reference>
<feature type="chain" id="PRO_5014446668" description="DUF4846 domain-containing protein" evidence="1">
    <location>
        <begin position="20"/>
        <end position="303"/>
    </location>
</feature>
<organism evidence="2 3">
    <name type="scientific">Clostridium thermosuccinogenes</name>
    <dbReference type="NCBI Taxonomy" id="84032"/>
    <lineage>
        <taxon>Bacteria</taxon>
        <taxon>Bacillati</taxon>
        <taxon>Bacillota</taxon>
        <taxon>Clostridia</taxon>
        <taxon>Eubacteriales</taxon>
        <taxon>Clostridiaceae</taxon>
        <taxon>Clostridium</taxon>
    </lineage>
</organism>
<dbReference type="Pfam" id="PF16138">
    <property type="entry name" value="DUF4846"/>
    <property type="match status" value="1"/>
</dbReference>
<feature type="signal peptide" evidence="1">
    <location>
        <begin position="1"/>
        <end position="19"/>
    </location>
</feature>
<keyword evidence="3" id="KW-1185">Reference proteome</keyword>
<dbReference type="Proteomes" id="UP000236151">
    <property type="component" value="Unassembled WGS sequence"/>
</dbReference>